<keyword evidence="3" id="KW-0507">mRNA processing</keyword>
<comment type="caution">
    <text evidence="10">The sequence shown here is derived from an EMBL/GenBank/DDBJ whole genome shotgun (WGS) entry which is preliminary data.</text>
</comment>
<name>A0ABQ9J0G6_9CUCU</name>
<dbReference type="Pfam" id="PF00076">
    <property type="entry name" value="RRM_1"/>
    <property type="match status" value="1"/>
</dbReference>
<evidence type="ECO:0000256" key="5">
    <source>
        <dbReference type="ARBA" id="ARBA00022884"/>
    </source>
</evidence>
<keyword evidence="11" id="KW-1185">Reference proteome</keyword>
<evidence type="ECO:0000256" key="4">
    <source>
        <dbReference type="ARBA" id="ARBA00022728"/>
    </source>
</evidence>
<reference evidence="10" key="1">
    <citation type="journal article" date="2023" name="Insect Mol. Biol.">
        <title>Genome sequencing provides insights into the evolution of gene families encoding plant cell wall-degrading enzymes in longhorned beetles.</title>
        <authorList>
            <person name="Shin N.R."/>
            <person name="Okamura Y."/>
            <person name="Kirsch R."/>
            <person name="Pauchet Y."/>
        </authorList>
    </citation>
    <scope>NUCLEOTIDE SEQUENCE</scope>
    <source>
        <strain evidence="10">MMC_N1</strain>
    </source>
</reference>
<feature type="domain" description="RRM" evidence="9">
    <location>
        <begin position="41"/>
        <end position="119"/>
    </location>
</feature>
<protein>
    <recommendedName>
        <fullName evidence="2">RNA-binding protein 48</fullName>
    </recommendedName>
</protein>
<evidence type="ECO:0000256" key="3">
    <source>
        <dbReference type="ARBA" id="ARBA00022664"/>
    </source>
</evidence>
<evidence type="ECO:0000313" key="10">
    <source>
        <dbReference type="EMBL" id="KAJ8970294.1"/>
    </source>
</evidence>
<dbReference type="InterPro" id="IPR039599">
    <property type="entry name" value="RBM48"/>
</dbReference>
<gene>
    <name evidence="10" type="ORF">NQ317_019691</name>
</gene>
<keyword evidence="5 8" id="KW-0694">RNA-binding</keyword>
<keyword evidence="6" id="KW-0508">mRNA splicing</keyword>
<dbReference type="InterPro" id="IPR000504">
    <property type="entry name" value="RRM_dom"/>
</dbReference>
<dbReference type="InterPro" id="IPR012677">
    <property type="entry name" value="Nucleotide-bd_a/b_plait_sf"/>
</dbReference>
<evidence type="ECO:0000256" key="6">
    <source>
        <dbReference type="ARBA" id="ARBA00023187"/>
    </source>
</evidence>
<evidence type="ECO:0000256" key="2">
    <source>
        <dbReference type="ARBA" id="ARBA00015189"/>
    </source>
</evidence>
<evidence type="ECO:0000256" key="7">
    <source>
        <dbReference type="ARBA" id="ARBA00035004"/>
    </source>
</evidence>
<dbReference type="PANTHER" id="PTHR20957:SF0">
    <property type="entry name" value="RNA-BINDING PROTEIN 48"/>
    <property type="match status" value="1"/>
</dbReference>
<dbReference type="EMBL" id="JAPWTJ010001646">
    <property type="protein sequence ID" value="KAJ8970294.1"/>
    <property type="molecule type" value="Genomic_DNA"/>
</dbReference>
<dbReference type="SMART" id="SM00360">
    <property type="entry name" value="RRM"/>
    <property type="match status" value="1"/>
</dbReference>
<comment type="similarity">
    <text evidence="1">Belongs to the RBM48 family.</text>
</comment>
<organism evidence="10 11">
    <name type="scientific">Molorchus minor</name>
    <dbReference type="NCBI Taxonomy" id="1323400"/>
    <lineage>
        <taxon>Eukaryota</taxon>
        <taxon>Metazoa</taxon>
        <taxon>Ecdysozoa</taxon>
        <taxon>Arthropoda</taxon>
        <taxon>Hexapoda</taxon>
        <taxon>Insecta</taxon>
        <taxon>Pterygota</taxon>
        <taxon>Neoptera</taxon>
        <taxon>Endopterygota</taxon>
        <taxon>Coleoptera</taxon>
        <taxon>Polyphaga</taxon>
        <taxon>Cucujiformia</taxon>
        <taxon>Chrysomeloidea</taxon>
        <taxon>Cerambycidae</taxon>
        <taxon>Lamiinae</taxon>
        <taxon>Monochamini</taxon>
        <taxon>Molorchus</taxon>
    </lineage>
</organism>
<dbReference type="Proteomes" id="UP001162164">
    <property type="component" value="Unassembled WGS sequence"/>
</dbReference>
<dbReference type="InterPro" id="IPR034264">
    <property type="entry name" value="RBM48_RRM"/>
</dbReference>
<evidence type="ECO:0000256" key="8">
    <source>
        <dbReference type="PROSITE-ProRule" id="PRU00176"/>
    </source>
</evidence>
<dbReference type="InterPro" id="IPR035979">
    <property type="entry name" value="RBD_domain_sf"/>
</dbReference>
<dbReference type="SUPFAM" id="SSF54928">
    <property type="entry name" value="RNA-binding domain, RBD"/>
    <property type="match status" value="1"/>
</dbReference>
<evidence type="ECO:0000259" key="9">
    <source>
        <dbReference type="PROSITE" id="PS50102"/>
    </source>
</evidence>
<dbReference type="PROSITE" id="PS50102">
    <property type="entry name" value="RRM"/>
    <property type="match status" value="1"/>
</dbReference>
<dbReference type="PANTHER" id="PTHR20957">
    <property type="entry name" value="RNA-BINDING PROTEIN 48"/>
    <property type="match status" value="1"/>
</dbReference>
<dbReference type="Gene3D" id="3.30.70.330">
    <property type="match status" value="1"/>
</dbReference>
<keyword evidence="4" id="KW-0747">Spliceosome</keyword>
<evidence type="ECO:0000313" key="11">
    <source>
        <dbReference type="Proteomes" id="UP001162164"/>
    </source>
</evidence>
<evidence type="ECO:0000256" key="1">
    <source>
        <dbReference type="ARBA" id="ARBA00006938"/>
    </source>
</evidence>
<dbReference type="CDD" id="cd12442">
    <property type="entry name" value="RRM_RBM48"/>
    <property type="match status" value="1"/>
</dbReference>
<sequence length="148" mass="17370">MNETQLKEHHVQQELCTTRPAYRQGRNLTAVKVYTVSSESQHLYIYGVPKINLRNELKKLCTSYGEISNLHVVPDVPTEMFTECYHVQYRRIQSARIAKRLLDTRSFYGGILHVSYAPECESVQETRNKLMQRRRDVLNRLPKETNNT</sequence>
<accession>A0ABQ9J0G6</accession>
<comment type="function">
    <text evidence="7">As a component of the minor spliceosome, involved in the splicing of U12-type introns in pre-mRNAs.</text>
</comment>
<proteinExistence type="inferred from homology"/>